<comment type="caution">
    <text evidence="2">The sequence shown here is derived from an EMBL/GenBank/DDBJ whole genome shotgun (WGS) entry which is preliminary data.</text>
</comment>
<keyword evidence="3" id="KW-1185">Reference proteome</keyword>
<sequence length="96" mass="11189">MQDGIAKIEIDADGRLHVVPASCNFPLIYREAMDVHWDGERRSLHSPQPREWPYFRWLQQIIAAAREQGVSLHLSESTEWLNIEPRVVAELRRAVE</sequence>
<dbReference type="Proteomes" id="UP001595961">
    <property type="component" value="Unassembled WGS sequence"/>
</dbReference>
<reference evidence="3" key="1">
    <citation type="journal article" date="2019" name="Int. J. Syst. Evol. Microbiol.">
        <title>The Global Catalogue of Microorganisms (GCM) 10K type strain sequencing project: providing services to taxonomists for standard genome sequencing and annotation.</title>
        <authorList>
            <consortium name="The Broad Institute Genomics Platform"/>
            <consortium name="The Broad Institute Genome Sequencing Center for Infectious Disease"/>
            <person name="Wu L."/>
            <person name="Ma J."/>
        </authorList>
    </citation>
    <scope>NUCLEOTIDE SEQUENCE [LARGE SCALE GENOMIC DNA]</scope>
    <source>
        <strain evidence="3">CCM 4481</strain>
    </source>
</reference>
<dbReference type="RefSeq" id="WP_380005217.1">
    <property type="nucleotide sequence ID" value="NZ_CP064028.1"/>
</dbReference>
<dbReference type="InterPro" id="IPR041376">
    <property type="entry name" value="Hfx_Cass5"/>
</dbReference>
<protein>
    <recommendedName>
        <fullName evidence="1">Integron Cassette Protein Hfx-Cass5 domain-containing protein</fullName>
    </recommendedName>
</protein>
<organism evidence="2 3">
    <name type="scientific">Dyella halodurans</name>
    <dbReference type="NCBI Taxonomy" id="1920171"/>
    <lineage>
        <taxon>Bacteria</taxon>
        <taxon>Pseudomonadati</taxon>
        <taxon>Pseudomonadota</taxon>
        <taxon>Gammaproteobacteria</taxon>
        <taxon>Lysobacterales</taxon>
        <taxon>Rhodanobacteraceae</taxon>
        <taxon>Dyella</taxon>
    </lineage>
</organism>
<dbReference type="Gene3D" id="2.20.20.40">
    <property type="entry name" value="Integron cassette protein"/>
    <property type="match status" value="1"/>
</dbReference>
<name>A0ABV9C806_9GAMM</name>
<dbReference type="EMBL" id="JBHSGA010000023">
    <property type="protein sequence ID" value="MFC4528917.1"/>
    <property type="molecule type" value="Genomic_DNA"/>
</dbReference>
<evidence type="ECO:0000313" key="2">
    <source>
        <dbReference type="EMBL" id="MFC4528917.1"/>
    </source>
</evidence>
<accession>A0ABV9C806</accession>
<evidence type="ECO:0000259" key="1">
    <source>
        <dbReference type="Pfam" id="PF18287"/>
    </source>
</evidence>
<dbReference type="Pfam" id="PF18287">
    <property type="entry name" value="Hfx_Cass5"/>
    <property type="match status" value="1"/>
</dbReference>
<evidence type="ECO:0000313" key="3">
    <source>
        <dbReference type="Proteomes" id="UP001595961"/>
    </source>
</evidence>
<feature type="domain" description="Integron Cassette Protein Hfx-Cass5" evidence="1">
    <location>
        <begin position="3"/>
        <end position="78"/>
    </location>
</feature>
<proteinExistence type="predicted"/>
<gene>
    <name evidence="2" type="ORF">ACFO5W_19900</name>
</gene>
<dbReference type="Gene3D" id="1.20.5.1210">
    <property type="entry name" value="Integron cassette protein helical domain"/>
    <property type="match status" value="1"/>
</dbReference>